<dbReference type="InterPro" id="IPR027417">
    <property type="entry name" value="P-loop_NTPase"/>
</dbReference>
<dbReference type="SUPFAM" id="SSF52540">
    <property type="entry name" value="P-loop containing nucleoside triphosphate hydrolases"/>
    <property type="match status" value="1"/>
</dbReference>
<gene>
    <name evidence="5" type="ORF">AB6A68_07740</name>
</gene>
<evidence type="ECO:0000256" key="2">
    <source>
        <dbReference type="ARBA" id="ARBA00022741"/>
    </source>
</evidence>
<name>A0ABV3Y3F7_9ACTN</name>
<dbReference type="InterPro" id="IPR003593">
    <property type="entry name" value="AAA+_ATPase"/>
</dbReference>
<dbReference type="InterPro" id="IPR037257">
    <property type="entry name" value="T2SS_E_N_sf"/>
</dbReference>
<dbReference type="SUPFAM" id="SSF160246">
    <property type="entry name" value="EspE N-terminal domain-like"/>
    <property type="match status" value="1"/>
</dbReference>
<dbReference type="Gene3D" id="3.30.300.160">
    <property type="entry name" value="Type II secretion system, protein E, N-terminal domain"/>
    <property type="match status" value="1"/>
</dbReference>
<comment type="caution">
    <text evidence="5">The sequence shown here is derived from an EMBL/GenBank/DDBJ whole genome shotgun (WGS) entry which is preliminary data.</text>
</comment>
<dbReference type="Pfam" id="PF00437">
    <property type="entry name" value="T2SSE"/>
    <property type="match status" value="1"/>
</dbReference>
<dbReference type="InterPro" id="IPR001482">
    <property type="entry name" value="T2SS/T4SS_dom"/>
</dbReference>
<evidence type="ECO:0000313" key="6">
    <source>
        <dbReference type="Proteomes" id="UP001560267"/>
    </source>
</evidence>
<dbReference type="CDD" id="cd01129">
    <property type="entry name" value="PulE-GspE-like"/>
    <property type="match status" value="1"/>
</dbReference>
<protein>
    <submittedName>
        <fullName evidence="5">ATPase, T2SS/T4P/T4SS family</fullName>
    </submittedName>
</protein>
<proteinExistence type="inferred from homology"/>
<feature type="domain" description="Bacterial type II secretion system protein E" evidence="4">
    <location>
        <begin position="384"/>
        <end position="398"/>
    </location>
</feature>
<dbReference type="RefSeq" id="WP_298404598.1">
    <property type="nucleotide sequence ID" value="NZ_JBFSHR010000023.1"/>
</dbReference>
<evidence type="ECO:0000259" key="4">
    <source>
        <dbReference type="PROSITE" id="PS00662"/>
    </source>
</evidence>
<dbReference type="PROSITE" id="PS00662">
    <property type="entry name" value="T2SP_E"/>
    <property type="match status" value="1"/>
</dbReference>
<keyword evidence="3" id="KW-0067">ATP-binding</keyword>
<dbReference type="Pfam" id="PF05157">
    <property type="entry name" value="MshEN"/>
    <property type="match status" value="1"/>
</dbReference>
<keyword evidence="2" id="KW-0547">Nucleotide-binding</keyword>
<dbReference type="Gene3D" id="3.30.450.90">
    <property type="match status" value="1"/>
</dbReference>
<dbReference type="SMART" id="SM00382">
    <property type="entry name" value="AAA"/>
    <property type="match status" value="1"/>
</dbReference>
<dbReference type="InterPro" id="IPR007831">
    <property type="entry name" value="T2SS_GspE_N"/>
</dbReference>
<dbReference type="PANTHER" id="PTHR30258:SF29">
    <property type="entry name" value="MSHA PILUS ASSEMBLY ATPASE MSHE"/>
    <property type="match status" value="1"/>
</dbReference>
<accession>A0ABV3Y3F7</accession>
<dbReference type="Proteomes" id="UP001560267">
    <property type="component" value="Unassembled WGS sequence"/>
</dbReference>
<evidence type="ECO:0000256" key="3">
    <source>
        <dbReference type="ARBA" id="ARBA00022840"/>
    </source>
</evidence>
<comment type="similarity">
    <text evidence="1">Belongs to the GSP E family.</text>
</comment>
<organism evidence="5 6">
    <name type="scientific">Ferrimicrobium acidiphilum</name>
    <dbReference type="NCBI Taxonomy" id="121039"/>
    <lineage>
        <taxon>Bacteria</taxon>
        <taxon>Bacillati</taxon>
        <taxon>Actinomycetota</taxon>
        <taxon>Acidimicrobiia</taxon>
        <taxon>Acidimicrobiales</taxon>
        <taxon>Acidimicrobiaceae</taxon>
        <taxon>Ferrimicrobium</taxon>
    </lineage>
</organism>
<dbReference type="Gene3D" id="3.40.50.300">
    <property type="entry name" value="P-loop containing nucleotide triphosphate hydrolases"/>
    <property type="match status" value="1"/>
</dbReference>
<dbReference type="EMBL" id="JBFSHR010000023">
    <property type="protein sequence ID" value="MEX6429729.1"/>
    <property type="molecule type" value="Genomic_DNA"/>
</dbReference>
<evidence type="ECO:0000313" key="5">
    <source>
        <dbReference type="EMBL" id="MEX6429729.1"/>
    </source>
</evidence>
<keyword evidence="6" id="KW-1185">Reference proteome</keyword>
<reference evidence="5 6" key="1">
    <citation type="submission" date="2024-07" db="EMBL/GenBank/DDBJ databases">
        <title>Draft Genome Sequence of Ferrimicrobium acidiphilum Strain YE2023, Isolated from a Pulp of Bioleach Reactor.</title>
        <authorList>
            <person name="Elkina Y.A."/>
            <person name="Bulaeva A.G."/>
            <person name="Beletsky A.V."/>
            <person name="Mardanov A.V."/>
        </authorList>
    </citation>
    <scope>NUCLEOTIDE SEQUENCE [LARGE SCALE GENOMIC DNA]</scope>
    <source>
        <strain evidence="5 6">YE2023</strain>
    </source>
</reference>
<evidence type="ECO:0000256" key="1">
    <source>
        <dbReference type="ARBA" id="ARBA00006611"/>
    </source>
</evidence>
<sequence length="568" mass="62248">MTERGAQRTFTTPELSSLARSLVSAGLVAEDVLRELLSTKGEQASIIRALVEGRKVDEVALCHFLAERYGVEELDLNGMTFDPNVVSLLPARSARRYLALPLREEVSSVMVAMVDPTDVVAKDDLKTILRRDLHLVVVTYSQLLATIERSQLNLKEQFDLSELAEETKESTQADVVDVVEDGPIVSLVNQMVSQAVLDRASDIHVEPINGAIRIRFRIDGVLHEVGRLNVNVHAKLMTRIKILAGLDISERRRPQDGRFSVGIEGQKVDLRVATLPTYLGEKVVIRVLDSGAARLDLGELGFLPDVRRIYERLTDKPWGTILITGPTGSGKSTTLYATLNRLNRVETNVITVEDPVEYQLSGIAQIQVNPAAGVTFSSALRSILRADPDIILVGEIRDRETAEIAIESALTGHLVLTSLHTNDALSTPTRLFEMGVEPYLVASALTAVVGQRLARRLCLSCRIPSTITVEELAELGYNGAGNEGELKLYRAAPNGCERCSRTGYYGRVALHELLEITEAMGRAIAARAPMDELTRIANAEGFVTLRQAGLTQVLHGVTSIEEILRVLI</sequence>
<dbReference type="PANTHER" id="PTHR30258">
    <property type="entry name" value="TYPE II SECRETION SYSTEM PROTEIN GSPE-RELATED"/>
    <property type="match status" value="1"/>
</dbReference>